<protein>
    <submittedName>
        <fullName evidence="3">Peptidase M16 family protein</fullName>
    </submittedName>
</protein>
<dbReference type="Gene3D" id="3.30.830.10">
    <property type="entry name" value="Metalloenzyme, LuxS/M16 peptidase-like"/>
    <property type="match status" value="2"/>
</dbReference>
<feature type="non-terminal residue" evidence="3">
    <location>
        <position position="1"/>
    </location>
</feature>
<reference evidence="3 4" key="1">
    <citation type="journal article" date="2015" name="MBio">
        <title>Genome-Resolved Metagenomic Analysis Reveals Roles for Candidate Phyla and Other Microbial Community Members in Biogeochemical Transformations in Oil Reservoirs.</title>
        <authorList>
            <person name="Hu P."/>
            <person name="Tom L."/>
            <person name="Singh A."/>
            <person name="Thomas B.C."/>
            <person name="Baker B.J."/>
            <person name="Piceno Y.M."/>
            <person name="Andersen G.L."/>
            <person name="Banfield J.F."/>
        </authorList>
    </citation>
    <scope>NUCLEOTIDE SEQUENCE [LARGE SCALE GENOMIC DNA]</scope>
    <source>
        <strain evidence="3">46_16</strain>
    </source>
</reference>
<dbReference type="AlphaFoldDB" id="A0A101FWP9"/>
<dbReference type="InterPro" id="IPR050361">
    <property type="entry name" value="MPP/UQCRC_Complex"/>
</dbReference>
<dbReference type="PANTHER" id="PTHR11851">
    <property type="entry name" value="METALLOPROTEASE"/>
    <property type="match status" value="1"/>
</dbReference>
<dbReference type="InterPro" id="IPR011249">
    <property type="entry name" value="Metalloenz_LuxS/M16"/>
</dbReference>
<dbReference type="InterPro" id="IPR007863">
    <property type="entry name" value="Peptidase_M16_C"/>
</dbReference>
<comment type="caution">
    <text evidence="3">The sequence shown here is derived from an EMBL/GenBank/DDBJ whole genome shotgun (WGS) entry which is preliminary data.</text>
</comment>
<dbReference type="InterPro" id="IPR011765">
    <property type="entry name" value="Pept_M16_N"/>
</dbReference>
<evidence type="ECO:0000259" key="1">
    <source>
        <dbReference type="Pfam" id="PF00675"/>
    </source>
</evidence>
<evidence type="ECO:0000313" key="4">
    <source>
        <dbReference type="Proteomes" id="UP000064249"/>
    </source>
</evidence>
<gene>
    <name evidence="3" type="ORF">XD73_1330</name>
</gene>
<dbReference type="Pfam" id="PF00675">
    <property type="entry name" value="Peptidase_M16"/>
    <property type="match status" value="1"/>
</dbReference>
<name>A0A101FWP9_9CHLR</name>
<sequence length="448" mass="49755">TSHLIIGWLDSIRPKKANSKMDQRIYNEHRNALPSPDDITRVRLDNGITVLSRSNFNSPSLSIKGYLSSGSIFDPDEKLGLGYLTAAALMTGTANHDFQSMYSQIESVGARLGFSPGTLKTSFSAHSLSEDLHLMLELISESLRSPSFPQKEFLRLKNQMLTGLAIRAQDTAEMASLLFDQIIYAAHPYQRPDEGYPETVQSIQRDDLVNFYQETYGPEDMVIAIVGAVEPAQAVDAIREVLGDWKNDDLRPLPEIPEQQALQKTTKKALSIPGKFQADIVMGSLAPERLSPDYHALRIGNNILGEFGMMGRLGERVREKEGLAYYVYSSLSLGTGPGAWEMIAGVNPENIDKTIALITDEVRRFVNEPVTEEELSDNKSYFLGRMPLLLESNSGVAISLLNLERFNLGLDYFLEYPKHVQAVTADQILEASRKYLDPDRLAIAVAGP</sequence>
<dbReference type="GO" id="GO:0046872">
    <property type="term" value="F:metal ion binding"/>
    <property type="evidence" value="ECO:0007669"/>
    <property type="project" value="InterPro"/>
</dbReference>
<feature type="domain" description="Peptidase M16 C-terminal" evidence="2">
    <location>
        <begin position="202"/>
        <end position="379"/>
    </location>
</feature>
<evidence type="ECO:0000259" key="2">
    <source>
        <dbReference type="Pfam" id="PF05193"/>
    </source>
</evidence>
<proteinExistence type="predicted"/>
<evidence type="ECO:0000313" key="3">
    <source>
        <dbReference type="EMBL" id="KUK45799.1"/>
    </source>
</evidence>
<organism evidence="3 4">
    <name type="scientific">Anaerolinea thermophila</name>
    <dbReference type="NCBI Taxonomy" id="167964"/>
    <lineage>
        <taxon>Bacteria</taxon>
        <taxon>Bacillati</taxon>
        <taxon>Chloroflexota</taxon>
        <taxon>Anaerolineae</taxon>
        <taxon>Anaerolineales</taxon>
        <taxon>Anaerolineaceae</taxon>
        <taxon>Anaerolinea</taxon>
    </lineage>
</organism>
<dbReference type="PANTHER" id="PTHR11851:SF224">
    <property type="entry name" value="PROCESSING PROTEASE"/>
    <property type="match status" value="1"/>
</dbReference>
<dbReference type="EMBL" id="LGFU01000148">
    <property type="protein sequence ID" value="KUK45799.1"/>
    <property type="molecule type" value="Genomic_DNA"/>
</dbReference>
<accession>A0A101FWP9</accession>
<dbReference type="Proteomes" id="UP000064249">
    <property type="component" value="Unassembled WGS sequence"/>
</dbReference>
<dbReference type="Pfam" id="PF05193">
    <property type="entry name" value="Peptidase_M16_C"/>
    <property type="match status" value="1"/>
</dbReference>
<dbReference type="SUPFAM" id="SSF63411">
    <property type="entry name" value="LuxS/MPP-like metallohydrolase"/>
    <property type="match status" value="2"/>
</dbReference>
<feature type="domain" description="Peptidase M16 N-terminal" evidence="1">
    <location>
        <begin position="50"/>
        <end position="161"/>
    </location>
</feature>